<organism evidence="1 2">
    <name type="scientific">Dreissena polymorpha</name>
    <name type="common">Zebra mussel</name>
    <name type="synonym">Mytilus polymorpha</name>
    <dbReference type="NCBI Taxonomy" id="45954"/>
    <lineage>
        <taxon>Eukaryota</taxon>
        <taxon>Metazoa</taxon>
        <taxon>Spiralia</taxon>
        <taxon>Lophotrochozoa</taxon>
        <taxon>Mollusca</taxon>
        <taxon>Bivalvia</taxon>
        <taxon>Autobranchia</taxon>
        <taxon>Heteroconchia</taxon>
        <taxon>Euheterodonta</taxon>
        <taxon>Imparidentia</taxon>
        <taxon>Neoheterodontei</taxon>
        <taxon>Myida</taxon>
        <taxon>Dreissenoidea</taxon>
        <taxon>Dreissenidae</taxon>
        <taxon>Dreissena</taxon>
    </lineage>
</organism>
<sequence length="53" mass="5899">MAKKINGRDLGPITVDIDNTTSGFFRVDGIHLSQVGLEMLLWSLKEKIADLLK</sequence>
<reference evidence="1" key="1">
    <citation type="journal article" date="2019" name="bioRxiv">
        <title>The Genome of the Zebra Mussel, Dreissena polymorpha: A Resource for Invasive Species Research.</title>
        <authorList>
            <person name="McCartney M.A."/>
            <person name="Auch B."/>
            <person name="Kono T."/>
            <person name="Mallez S."/>
            <person name="Zhang Y."/>
            <person name="Obille A."/>
            <person name="Becker A."/>
            <person name="Abrahante J.E."/>
            <person name="Garbe J."/>
            <person name="Badalamenti J.P."/>
            <person name="Herman A."/>
            <person name="Mangelson H."/>
            <person name="Liachko I."/>
            <person name="Sullivan S."/>
            <person name="Sone E.D."/>
            <person name="Koren S."/>
            <person name="Silverstein K.A.T."/>
            <person name="Beckman K.B."/>
            <person name="Gohl D.M."/>
        </authorList>
    </citation>
    <scope>NUCLEOTIDE SEQUENCE</scope>
    <source>
        <strain evidence="1">Duluth1</strain>
        <tissue evidence="1">Whole animal</tissue>
    </source>
</reference>
<evidence type="ECO:0000313" key="1">
    <source>
        <dbReference type="EMBL" id="KAH3840933.1"/>
    </source>
</evidence>
<accession>A0A9D4KJY8</accession>
<dbReference type="AlphaFoldDB" id="A0A9D4KJY8"/>
<dbReference type="EMBL" id="JAIWYP010000004">
    <property type="protein sequence ID" value="KAH3840933.1"/>
    <property type="molecule type" value="Genomic_DNA"/>
</dbReference>
<comment type="caution">
    <text evidence="1">The sequence shown here is derived from an EMBL/GenBank/DDBJ whole genome shotgun (WGS) entry which is preliminary data.</text>
</comment>
<reference evidence="1" key="2">
    <citation type="submission" date="2020-11" db="EMBL/GenBank/DDBJ databases">
        <authorList>
            <person name="McCartney M.A."/>
            <person name="Auch B."/>
            <person name="Kono T."/>
            <person name="Mallez S."/>
            <person name="Becker A."/>
            <person name="Gohl D.M."/>
            <person name="Silverstein K.A.T."/>
            <person name="Koren S."/>
            <person name="Bechman K.B."/>
            <person name="Herman A."/>
            <person name="Abrahante J.E."/>
            <person name="Garbe J."/>
        </authorList>
    </citation>
    <scope>NUCLEOTIDE SEQUENCE</scope>
    <source>
        <strain evidence="1">Duluth1</strain>
        <tissue evidence="1">Whole animal</tissue>
    </source>
</reference>
<name>A0A9D4KJY8_DREPO</name>
<evidence type="ECO:0000313" key="2">
    <source>
        <dbReference type="Proteomes" id="UP000828390"/>
    </source>
</evidence>
<dbReference type="Proteomes" id="UP000828390">
    <property type="component" value="Unassembled WGS sequence"/>
</dbReference>
<proteinExistence type="predicted"/>
<keyword evidence="2" id="KW-1185">Reference proteome</keyword>
<gene>
    <name evidence="1" type="ORF">DPMN_114392</name>
</gene>
<evidence type="ECO:0008006" key="3">
    <source>
        <dbReference type="Google" id="ProtNLM"/>
    </source>
</evidence>
<protein>
    <recommendedName>
        <fullName evidence="3">SGNH hydrolase-type esterase domain-containing protein</fullName>
    </recommendedName>
</protein>